<dbReference type="InterPro" id="IPR011050">
    <property type="entry name" value="Pectin_lyase_fold/virulence"/>
</dbReference>
<dbReference type="AlphaFoldDB" id="A0A5C4T885"/>
<accession>A0A5C4T885</accession>
<evidence type="ECO:0000256" key="1">
    <source>
        <dbReference type="ARBA" id="ARBA00022723"/>
    </source>
</evidence>
<gene>
    <name evidence="4" type="ORF">FE784_17595</name>
</gene>
<dbReference type="InterPro" id="IPR012334">
    <property type="entry name" value="Pectin_lyas_fold"/>
</dbReference>
<evidence type="ECO:0000313" key="4">
    <source>
        <dbReference type="EMBL" id="TNJ65006.1"/>
    </source>
</evidence>
<evidence type="ECO:0000256" key="2">
    <source>
        <dbReference type="ARBA" id="ARBA00023180"/>
    </source>
</evidence>
<name>A0A5C4T885_9BACL</name>
<evidence type="ECO:0000313" key="5">
    <source>
        <dbReference type="Proteomes" id="UP000307943"/>
    </source>
</evidence>
<dbReference type="Proteomes" id="UP000307943">
    <property type="component" value="Unassembled WGS sequence"/>
</dbReference>
<keyword evidence="5" id="KW-1185">Reference proteome</keyword>
<sequence>MNDGQGQKKDRSAALRRLRGDAAPTGRLLGGTGCGRLAARVPGAEGGGMYTTGGRGGEVYEVTNLNDSGPGSLRDAVSQGNHL</sequence>
<feature type="compositionally biased region" description="Basic and acidic residues" evidence="3">
    <location>
        <begin position="1"/>
        <end position="13"/>
    </location>
</feature>
<dbReference type="EMBL" id="VDCQ01000023">
    <property type="protein sequence ID" value="TNJ65006.1"/>
    <property type="molecule type" value="Genomic_DNA"/>
</dbReference>
<proteinExistence type="predicted"/>
<keyword evidence="1" id="KW-0479">Metal-binding</keyword>
<organism evidence="4 5">
    <name type="scientific">Paenibacillus hemerocallicola</name>
    <dbReference type="NCBI Taxonomy" id="1172614"/>
    <lineage>
        <taxon>Bacteria</taxon>
        <taxon>Bacillati</taxon>
        <taxon>Bacillota</taxon>
        <taxon>Bacilli</taxon>
        <taxon>Bacillales</taxon>
        <taxon>Paenibacillaceae</taxon>
        <taxon>Paenibacillus</taxon>
    </lineage>
</organism>
<keyword evidence="2" id="KW-0325">Glycoprotein</keyword>
<dbReference type="GO" id="GO:0046872">
    <property type="term" value="F:metal ion binding"/>
    <property type="evidence" value="ECO:0007669"/>
    <property type="project" value="UniProtKB-KW"/>
</dbReference>
<comment type="caution">
    <text evidence="4">The sequence shown here is derived from an EMBL/GenBank/DDBJ whole genome shotgun (WGS) entry which is preliminary data.</text>
</comment>
<feature type="region of interest" description="Disordered" evidence="3">
    <location>
        <begin position="61"/>
        <end position="83"/>
    </location>
</feature>
<dbReference type="Gene3D" id="2.160.20.10">
    <property type="entry name" value="Single-stranded right-handed beta-helix, Pectin lyase-like"/>
    <property type="match status" value="1"/>
</dbReference>
<evidence type="ECO:0000256" key="3">
    <source>
        <dbReference type="SAM" id="MobiDB-lite"/>
    </source>
</evidence>
<dbReference type="InterPro" id="IPR052063">
    <property type="entry name" value="Polysaccharide_Lyase_1"/>
</dbReference>
<dbReference type="PANTHER" id="PTHR42970:SF1">
    <property type="entry name" value="PECTATE LYASE C-RELATED"/>
    <property type="match status" value="1"/>
</dbReference>
<dbReference type="PANTHER" id="PTHR42970">
    <property type="entry name" value="PECTATE LYASE C-RELATED"/>
    <property type="match status" value="1"/>
</dbReference>
<protein>
    <submittedName>
        <fullName evidence="4">Uncharacterized protein</fullName>
    </submittedName>
</protein>
<feature type="region of interest" description="Disordered" evidence="3">
    <location>
        <begin position="1"/>
        <end position="36"/>
    </location>
</feature>
<reference evidence="4 5" key="1">
    <citation type="submission" date="2019-05" db="EMBL/GenBank/DDBJ databases">
        <title>We sequenced the genome of Paenibacillus hemerocallicola KCTC 33185 for further insight into its adaptation and study the phylogeny of Paenibacillus.</title>
        <authorList>
            <person name="Narsing Rao M.P."/>
        </authorList>
    </citation>
    <scope>NUCLEOTIDE SEQUENCE [LARGE SCALE GENOMIC DNA]</scope>
    <source>
        <strain evidence="4 5">KCTC 33185</strain>
    </source>
</reference>
<dbReference type="SUPFAM" id="SSF51126">
    <property type="entry name" value="Pectin lyase-like"/>
    <property type="match status" value="1"/>
</dbReference>